<organism evidence="1 2">
    <name type="scientific">Mycobacteroides abscessus subsp. bolletii 1513</name>
    <dbReference type="NCBI Taxonomy" id="1299321"/>
    <lineage>
        <taxon>Bacteria</taxon>
        <taxon>Bacillati</taxon>
        <taxon>Actinomycetota</taxon>
        <taxon>Actinomycetes</taxon>
        <taxon>Mycobacteriales</taxon>
        <taxon>Mycobacteriaceae</taxon>
        <taxon>Mycobacteroides</taxon>
        <taxon>Mycobacteroides abscessus</taxon>
    </lineage>
</organism>
<evidence type="ECO:0000313" key="2">
    <source>
        <dbReference type="Proteomes" id="UP000023351"/>
    </source>
</evidence>
<dbReference type="Proteomes" id="UP000023351">
    <property type="component" value="Unassembled WGS sequence"/>
</dbReference>
<sequence>MHWLEAIADLGEGAAHDHAHGVIDVAALHLLLDVYRFDAVDGVITAGGSVVSVMCSSFMLPPGESRATSPA</sequence>
<accession>X8DHY4</accession>
<proteinExistence type="predicted"/>
<comment type="caution">
    <text evidence="1">The sequence shown here is derived from an EMBL/GenBank/DDBJ whole genome shotgun (WGS) entry which is preliminary data.</text>
</comment>
<dbReference type="EMBL" id="JAOJ01000003">
    <property type="protein sequence ID" value="EUA67085.1"/>
    <property type="molecule type" value="Genomic_DNA"/>
</dbReference>
<gene>
    <name evidence="1" type="ORF">I540_5803</name>
</gene>
<name>X8DHY4_9MYCO</name>
<reference evidence="1 2" key="1">
    <citation type="submission" date="2013-12" db="EMBL/GenBank/DDBJ databases">
        <authorList>
            <person name="Zelazny A."/>
            <person name="Olivier K."/>
            <person name="Holland S."/>
            <person name="Lenaerts A."/>
            <person name="Ordway D."/>
            <person name="DeGroote M.A."/>
            <person name="Parker T."/>
            <person name="Sizemore C."/>
            <person name="Tallon L.J."/>
            <person name="Sadzewicz L.K."/>
            <person name="Sengamalay N."/>
            <person name="Fraser C.M."/>
            <person name="Hine E."/>
            <person name="Shefchek K.A."/>
            <person name="Das S.P."/>
            <person name="Tettelin H."/>
        </authorList>
    </citation>
    <scope>NUCLEOTIDE SEQUENCE [LARGE SCALE GENOMIC DNA]</scope>
    <source>
        <strain evidence="1 2">1513</strain>
    </source>
</reference>
<evidence type="ECO:0000313" key="1">
    <source>
        <dbReference type="EMBL" id="EUA67085.1"/>
    </source>
</evidence>
<protein>
    <submittedName>
        <fullName evidence="1">Uncharacterized protein</fullName>
    </submittedName>
</protein>
<dbReference type="AlphaFoldDB" id="X8DHY4"/>